<dbReference type="InterPro" id="IPR057270">
    <property type="entry name" value="Ycgb-like"/>
</dbReference>
<gene>
    <name evidence="3" type="ORF">DFR50_13038</name>
</gene>
<evidence type="ECO:0000259" key="1">
    <source>
        <dbReference type="Pfam" id="PF04293"/>
    </source>
</evidence>
<organism evidence="3 4">
    <name type="scientific">Roseiarcus fermentans</name>
    <dbReference type="NCBI Taxonomy" id="1473586"/>
    <lineage>
        <taxon>Bacteria</taxon>
        <taxon>Pseudomonadati</taxon>
        <taxon>Pseudomonadota</taxon>
        <taxon>Alphaproteobacteria</taxon>
        <taxon>Hyphomicrobiales</taxon>
        <taxon>Roseiarcaceae</taxon>
        <taxon>Roseiarcus</taxon>
    </lineage>
</organism>
<keyword evidence="4" id="KW-1185">Reference proteome</keyword>
<dbReference type="InterPro" id="IPR007390">
    <property type="entry name" value="Spore_V_R"/>
</dbReference>
<dbReference type="Proteomes" id="UP000253529">
    <property type="component" value="Unassembled WGS sequence"/>
</dbReference>
<accession>A0A366EVQ3</accession>
<feature type="domain" description="SpoVR-like C-terminal" evidence="2">
    <location>
        <begin position="454"/>
        <end position="506"/>
    </location>
</feature>
<dbReference type="NCBIfam" id="NF008737">
    <property type="entry name" value="PRK11767.1"/>
    <property type="match status" value="1"/>
</dbReference>
<protein>
    <submittedName>
        <fullName evidence="3">Spore cortex formation protein SpoVR/YcgB (Stage V sporulation)</fullName>
    </submittedName>
</protein>
<name>A0A366EVQ3_9HYPH</name>
<dbReference type="InterPro" id="IPR056174">
    <property type="entry name" value="SpoVR_N"/>
</dbReference>
<sequence length="508" mass="58802">MTASLEATHALHPGGRLLFDGAEWDFQTVRRVYDAIETIARDELGLDLFPNQIEIISAEQMLDAYSSVGMPLMYAHWSYGKRFARDEALYRKGYTALAYEIVINSNPCISYCMEENTMAMQTLVIAHAAFGHNHFFKSNYLFQQWTDPTGILDYLDFAKRYVASCEERYGVEAVERTIDAAHALMGQGVFRYPRARKLSLAEYERVRRERLEREAHEYRDLWRTVPGAKPAEEAPGALDEDARERKRNLRLPEENLLYFLEKNSPKLRVWQRELLRIVRNVAQYFYPQRQTKLMNEGCATFVHYTIVNRLYDKGLISEGALLEILMSHANVVAQFDYTDPRFSGFNPYALGFAMMQDIRRICETPTDEDRAWFPDIAGRSDWPAVLRDVWANYRDESFVRQFLSPRLIRQFRMFALADKANDSKVRVQAIHDAEGYRRVRSTLADSYDVAANEPDLQVVDGDLIGDRPLVLRLTRRNGVGLADIGKDATLRHIRWLWGYEVRVEEAAG</sequence>
<dbReference type="PANTHER" id="PTHR30029">
    <property type="entry name" value="STAGE V SPORULATION PROTEIN R"/>
    <property type="match status" value="1"/>
</dbReference>
<dbReference type="AlphaFoldDB" id="A0A366EVQ3"/>
<dbReference type="InterPro" id="IPR057008">
    <property type="entry name" value="SpoVR-like_C"/>
</dbReference>
<comment type="caution">
    <text evidence="3">The sequence shown here is derived from an EMBL/GenBank/DDBJ whole genome shotgun (WGS) entry which is preliminary data.</text>
</comment>
<evidence type="ECO:0000313" key="3">
    <source>
        <dbReference type="EMBL" id="RBP06481.1"/>
    </source>
</evidence>
<dbReference type="EMBL" id="QNRK01000030">
    <property type="protein sequence ID" value="RBP06481.1"/>
    <property type="molecule type" value="Genomic_DNA"/>
</dbReference>
<reference evidence="3 4" key="1">
    <citation type="submission" date="2018-06" db="EMBL/GenBank/DDBJ databases">
        <title>Genomic Encyclopedia of Type Strains, Phase IV (KMG-IV): sequencing the most valuable type-strain genomes for metagenomic binning, comparative biology and taxonomic classification.</title>
        <authorList>
            <person name="Goeker M."/>
        </authorList>
    </citation>
    <scope>NUCLEOTIDE SEQUENCE [LARGE SCALE GENOMIC DNA]</scope>
    <source>
        <strain evidence="3 4">DSM 24875</strain>
    </source>
</reference>
<feature type="domain" description="SpoVR protein-like N-terminal" evidence="1">
    <location>
        <begin position="23"/>
        <end position="450"/>
    </location>
</feature>
<dbReference type="PANTHER" id="PTHR30029:SF2">
    <property type="entry name" value="STAGE V SPORULATION PROTEIN R"/>
    <property type="match status" value="1"/>
</dbReference>
<evidence type="ECO:0000259" key="2">
    <source>
        <dbReference type="Pfam" id="PF24755"/>
    </source>
</evidence>
<dbReference type="RefSeq" id="WP_113891549.1">
    <property type="nucleotide sequence ID" value="NZ_QNRK01000030.1"/>
</dbReference>
<proteinExistence type="predicted"/>
<dbReference type="Pfam" id="PF04293">
    <property type="entry name" value="SpoVR"/>
    <property type="match status" value="1"/>
</dbReference>
<dbReference type="OrthoDB" id="9784270at2"/>
<dbReference type="Pfam" id="PF24755">
    <property type="entry name" value="SpoVR_C"/>
    <property type="match status" value="1"/>
</dbReference>
<evidence type="ECO:0000313" key="4">
    <source>
        <dbReference type="Proteomes" id="UP000253529"/>
    </source>
</evidence>